<gene>
    <name evidence="1" type="ORF">UY72_C0006G0014</name>
</gene>
<reference evidence="1 2" key="1">
    <citation type="journal article" date="2015" name="Nature">
        <title>rRNA introns, odd ribosomes, and small enigmatic genomes across a large radiation of phyla.</title>
        <authorList>
            <person name="Brown C.T."/>
            <person name="Hug L.A."/>
            <person name="Thomas B.C."/>
            <person name="Sharon I."/>
            <person name="Castelle C.J."/>
            <person name="Singh A."/>
            <person name="Wilkins M.J."/>
            <person name="Williams K.H."/>
            <person name="Banfield J.F."/>
        </authorList>
    </citation>
    <scope>NUCLEOTIDE SEQUENCE [LARGE SCALE GENOMIC DNA]</scope>
</reference>
<proteinExistence type="predicted"/>
<dbReference type="Proteomes" id="UP000034846">
    <property type="component" value="Unassembled WGS sequence"/>
</dbReference>
<comment type="caution">
    <text evidence="1">The sequence shown here is derived from an EMBL/GenBank/DDBJ whole genome shotgun (WGS) entry which is preliminary data.</text>
</comment>
<dbReference type="AlphaFoldDB" id="A0A0G1XHF9"/>
<organism evidence="1 2">
    <name type="scientific">Candidatus Uhrbacteria bacterium GW2011_GWD2_52_7</name>
    <dbReference type="NCBI Taxonomy" id="1618989"/>
    <lineage>
        <taxon>Bacteria</taxon>
        <taxon>Candidatus Uhriibacteriota</taxon>
    </lineage>
</organism>
<evidence type="ECO:0000313" key="2">
    <source>
        <dbReference type="Proteomes" id="UP000034846"/>
    </source>
</evidence>
<evidence type="ECO:0000313" key="1">
    <source>
        <dbReference type="EMBL" id="KKW30663.1"/>
    </source>
</evidence>
<protein>
    <submittedName>
        <fullName evidence="1">Uncharacterized protein</fullName>
    </submittedName>
</protein>
<dbReference type="EMBL" id="LCRD01000006">
    <property type="protein sequence ID" value="KKW30663.1"/>
    <property type="molecule type" value="Genomic_DNA"/>
</dbReference>
<sequence length="103" mass="11383">MPEALSVHAQVVRGIVRAVLYKGTHTNPTFGEAYSAALPVGEKVDDIAEESITEFVKDLVWRFPEHHVAAVVAGDYSSVWMLTNSWLKETYSLDPVEPVTITP</sequence>
<accession>A0A0G1XHF9</accession>
<name>A0A0G1XHF9_9BACT</name>